<organism evidence="1 2">
    <name type="scientific">Artomyces pyxidatus</name>
    <dbReference type="NCBI Taxonomy" id="48021"/>
    <lineage>
        <taxon>Eukaryota</taxon>
        <taxon>Fungi</taxon>
        <taxon>Dikarya</taxon>
        <taxon>Basidiomycota</taxon>
        <taxon>Agaricomycotina</taxon>
        <taxon>Agaricomycetes</taxon>
        <taxon>Russulales</taxon>
        <taxon>Auriscalpiaceae</taxon>
        <taxon>Artomyces</taxon>
    </lineage>
</organism>
<name>A0ACB8SDA8_9AGAM</name>
<keyword evidence="2" id="KW-1185">Reference proteome</keyword>
<proteinExistence type="predicted"/>
<dbReference type="Proteomes" id="UP000814140">
    <property type="component" value="Unassembled WGS sequence"/>
</dbReference>
<evidence type="ECO:0000313" key="1">
    <source>
        <dbReference type="EMBL" id="KAI0054247.1"/>
    </source>
</evidence>
<reference evidence="1" key="1">
    <citation type="submission" date="2021-03" db="EMBL/GenBank/DDBJ databases">
        <authorList>
            <consortium name="DOE Joint Genome Institute"/>
            <person name="Ahrendt S."/>
            <person name="Looney B.P."/>
            <person name="Miyauchi S."/>
            <person name="Morin E."/>
            <person name="Drula E."/>
            <person name="Courty P.E."/>
            <person name="Chicoki N."/>
            <person name="Fauchery L."/>
            <person name="Kohler A."/>
            <person name="Kuo A."/>
            <person name="Labutti K."/>
            <person name="Pangilinan J."/>
            <person name="Lipzen A."/>
            <person name="Riley R."/>
            <person name="Andreopoulos W."/>
            <person name="He G."/>
            <person name="Johnson J."/>
            <person name="Barry K.W."/>
            <person name="Grigoriev I.V."/>
            <person name="Nagy L."/>
            <person name="Hibbett D."/>
            <person name="Henrissat B."/>
            <person name="Matheny P.B."/>
            <person name="Labbe J."/>
            <person name="Martin F."/>
        </authorList>
    </citation>
    <scope>NUCLEOTIDE SEQUENCE</scope>
    <source>
        <strain evidence="1">HHB10654</strain>
    </source>
</reference>
<gene>
    <name evidence="1" type="ORF">BV25DRAFT_1996449</name>
</gene>
<sequence length="75" mass="8747">MRSQPGRSILYQPPTILSPSMSLLYGRWMLPERHRHLRRAKSQADKMSVKSLKTPADWSPLRNLSYRILIITISN</sequence>
<comment type="caution">
    <text evidence="1">The sequence shown here is derived from an EMBL/GenBank/DDBJ whole genome shotgun (WGS) entry which is preliminary data.</text>
</comment>
<reference evidence="1" key="2">
    <citation type="journal article" date="2022" name="New Phytol.">
        <title>Evolutionary transition to the ectomycorrhizal habit in the genomes of a hyperdiverse lineage of mushroom-forming fungi.</title>
        <authorList>
            <person name="Looney B."/>
            <person name="Miyauchi S."/>
            <person name="Morin E."/>
            <person name="Drula E."/>
            <person name="Courty P.E."/>
            <person name="Kohler A."/>
            <person name="Kuo A."/>
            <person name="LaButti K."/>
            <person name="Pangilinan J."/>
            <person name="Lipzen A."/>
            <person name="Riley R."/>
            <person name="Andreopoulos W."/>
            <person name="He G."/>
            <person name="Johnson J."/>
            <person name="Nolan M."/>
            <person name="Tritt A."/>
            <person name="Barry K.W."/>
            <person name="Grigoriev I.V."/>
            <person name="Nagy L.G."/>
            <person name="Hibbett D."/>
            <person name="Henrissat B."/>
            <person name="Matheny P.B."/>
            <person name="Labbe J."/>
            <person name="Martin F.M."/>
        </authorList>
    </citation>
    <scope>NUCLEOTIDE SEQUENCE</scope>
    <source>
        <strain evidence="1">HHB10654</strain>
    </source>
</reference>
<dbReference type="EMBL" id="MU277593">
    <property type="protein sequence ID" value="KAI0054247.1"/>
    <property type="molecule type" value="Genomic_DNA"/>
</dbReference>
<evidence type="ECO:0000313" key="2">
    <source>
        <dbReference type="Proteomes" id="UP000814140"/>
    </source>
</evidence>
<accession>A0ACB8SDA8</accession>
<protein>
    <submittedName>
        <fullName evidence="1">Uncharacterized protein</fullName>
    </submittedName>
</protein>